<dbReference type="RefSeq" id="WP_080855345.1">
    <property type="nucleotide sequence ID" value="NZ_LT009777.1"/>
</dbReference>
<evidence type="ECO:0000259" key="1">
    <source>
        <dbReference type="Pfam" id="PF01425"/>
    </source>
</evidence>
<dbReference type="Pfam" id="PF01425">
    <property type="entry name" value="Amidase"/>
    <property type="match status" value="1"/>
</dbReference>
<accession>A0A1S7UB01</accession>
<dbReference type="AlphaFoldDB" id="A0A1S7UB01"/>
<dbReference type="SUPFAM" id="SSF75304">
    <property type="entry name" value="Amidase signature (AS) enzymes"/>
    <property type="match status" value="1"/>
</dbReference>
<dbReference type="NCBIfam" id="NF005450">
    <property type="entry name" value="PRK07042.1"/>
    <property type="match status" value="1"/>
</dbReference>
<proteinExistence type="predicted"/>
<organism evidence="2 3">
    <name type="scientific">Agrobacterium deltaense NCPPB 1641</name>
    <dbReference type="NCBI Taxonomy" id="1183425"/>
    <lineage>
        <taxon>Bacteria</taxon>
        <taxon>Pseudomonadati</taxon>
        <taxon>Pseudomonadota</taxon>
        <taxon>Alphaproteobacteria</taxon>
        <taxon>Hyphomicrobiales</taxon>
        <taxon>Rhizobiaceae</taxon>
        <taxon>Rhizobium/Agrobacterium group</taxon>
        <taxon>Agrobacterium</taxon>
    </lineage>
</organism>
<dbReference type="InterPro" id="IPR023631">
    <property type="entry name" value="Amidase_dom"/>
</dbReference>
<gene>
    <name evidence="2" type="ORF">AGR7A_pAt30112</name>
</gene>
<dbReference type="PANTHER" id="PTHR11895:SF173">
    <property type="entry name" value="GLUTAMYL-TRNA AMIDOTRANSFERASE SUBUNIT A"/>
    <property type="match status" value="1"/>
</dbReference>
<dbReference type="InterPro" id="IPR036928">
    <property type="entry name" value="AS_sf"/>
</dbReference>
<evidence type="ECO:0000313" key="3">
    <source>
        <dbReference type="Proteomes" id="UP000192140"/>
    </source>
</evidence>
<comment type="caution">
    <text evidence="2">The sequence shown here is derived from an EMBL/GenBank/DDBJ whole genome shotgun (WGS) entry which is preliminary data.</text>
</comment>
<protein>
    <submittedName>
        <fullName evidence="2">Amidase</fullName>
        <ecNumber evidence="2">3.5.1.4</ecNumber>
    </submittedName>
</protein>
<feature type="domain" description="Amidase" evidence="1">
    <location>
        <begin position="40"/>
        <end position="455"/>
    </location>
</feature>
<dbReference type="PANTHER" id="PTHR11895">
    <property type="entry name" value="TRANSAMIDASE"/>
    <property type="match status" value="1"/>
</dbReference>
<name>A0A1S7UB01_9HYPH</name>
<reference evidence="2" key="1">
    <citation type="submission" date="2016-01" db="EMBL/GenBank/DDBJ databases">
        <authorList>
            <person name="Regsiter A."/>
            <person name="william w."/>
        </authorList>
    </citation>
    <scope>NUCLEOTIDE SEQUENCE</scope>
    <source>
        <strain evidence="2">NCPPB 1641</strain>
    </source>
</reference>
<dbReference type="EMBL" id="FCNP01000050">
    <property type="protein sequence ID" value="CVI64064.1"/>
    <property type="molecule type" value="Genomic_DNA"/>
</dbReference>
<keyword evidence="3" id="KW-1185">Reference proteome</keyword>
<dbReference type="GO" id="GO:0004040">
    <property type="term" value="F:amidase activity"/>
    <property type="evidence" value="ECO:0007669"/>
    <property type="project" value="UniProtKB-EC"/>
</dbReference>
<sequence length="475" mass="51206">MTINAKAGQKTVRRPNSAADMTAVQLIEAYKAKTLSPVQVVEDVLARMEASEPKVHAMWALDPEAALDAARQSEQRWNKGIPSGVLDGVPITIKDNIATRGVAIPLGTAATKLVPATEDGPSAARSREAGAVIVGKTTMPDYGMMSSGLSTFHELARNPWNLATNPGGSSAGAGSAAAIGYGPLHIGTDIGGSIRLPASWCGIVGFKPSFGRVPVDPPYIGRAVGPMTRTVADSALLMSVISKPDRRDTTSLPYEKLDWLDLDMKQRNVRIAMLLEAGAGMETDPEIVAAVEASAEIFRSVGFTVDIIKPFLTSTMLYGLDRFLRTRSWLTISKLSPEIQDKVEPWIREWVEPAGSYTGEDVFTGFSQVDATREAMLDAMRDYDFLISPVTPVSSFPAEWGSPTNDPQRAFDHVAYTIPGNMSGQPGISINCGYAGDGAPIGLQIMGQRFDDLGVLRMAQLFERLRPEQRPWPTV</sequence>
<dbReference type="Gene3D" id="3.90.1300.10">
    <property type="entry name" value="Amidase signature (AS) domain"/>
    <property type="match status" value="1"/>
</dbReference>
<keyword evidence="2" id="KW-0378">Hydrolase</keyword>
<dbReference type="EC" id="3.5.1.4" evidence="2"/>
<dbReference type="Proteomes" id="UP000192140">
    <property type="component" value="Unassembled WGS sequence"/>
</dbReference>
<evidence type="ECO:0000313" key="2">
    <source>
        <dbReference type="EMBL" id="CVI64064.1"/>
    </source>
</evidence>
<dbReference type="InterPro" id="IPR000120">
    <property type="entry name" value="Amidase"/>
</dbReference>